<evidence type="ECO:0000313" key="1">
    <source>
        <dbReference type="EMBL" id="EGU30306.1"/>
    </source>
</evidence>
<comment type="caution">
    <text evidence="1">The sequence shown here is derived from an EMBL/GenBank/DDBJ whole genome shotgun (WGS) entry which is preliminary data.</text>
</comment>
<dbReference type="AlphaFoldDB" id="F9S865"/>
<proteinExistence type="predicted"/>
<dbReference type="Proteomes" id="UP000004605">
    <property type="component" value="Unassembled WGS sequence"/>
</dbReference>
<gene>
    <name evidence="1" type="ORF">VII00023_03763</name>
</gene>
<sequence length="44" mass="5188">MFKHLDALVAFFVAIYATIHAFHATKKRNNATEMGFRWLFEMIV</sequence>
<organism evidence="1 2">
    <name type="scientific">Vibrio ichthyoenteri ATCC 700023</name>
    <dbReference type="NCBI Taxonomy" id="870968"/>
    <lineage>
        <taxon>Bacteria</taxon>
        <taxon>Pseudomonadati</taxon>
        <taxon>Pseudomonadota</taxon>
        <taxon>Gammaproteobacteria</taxon>
        <taxon>Vibrionales</taxon>
        <taxon>Vibrionaceae</taxon>
        <taxon>Vibrio</taxon>
    </lineage>
</organism>
<keyword evidence="2" id="KW-1185">Reference proteome</keyword>
<protein>
    <submittedName>
        <fullName evidence="1">Uncharacterized protein</fullName>
    </submittedName>
</protein>
<evidence type="ECO:0000313" key="2">
    <source>
        <dbReference type="Proteomes" id="UP000004605"/>
    </source>
</evidence>
<name>F9S865_9VIBR</name>
<accession>F9S865</accession>
<dbReference type="EMBL" id="AFWF01000311">
    <property type="protein sequence ID" value="EGU30306.1"/>
    <property type="molecule type" value="Genomic_DNA"/>
</dbReference>
<reference evidence="1 2" key="1">
    <citation type="journal article" date="2012" name="Int. J. Syst. Evol. Microbiol.">
        <title>Vibrio caribbeanicus sp. nov., isolated from the marine sponge Scleritoderma cyanea.</title>
        <authorList>
            <person name="Hoffmann M."/>
            <person name="Monday S.R."/>
            <person name="Allard M.W."/>
            <person name="Strain E.A."/>
            <person name="Whittaker P."/>
            <person name="Naum M."/>
            <person name="McCarthy P.J."/>
            <person name="Lopez J.V."/>
            <person name="Fischer M."/>
            <person name="Brown E.W."/>
        </authorList>
    </citation>
    <scope>NUCLEOTIDE SEQUENCE [LARGE SCALE GENOMIC DNA]</scope>
    <source>
        <strain evidence="1 2">ATCC 700023</strain>
    </source>
</reference>